<dbReference type="OrthoDB" id="38304at2759"/>
<comment type="caution">
    <text evidence="1">The sequence shown here is derived from an EMBL/GenBank/DDBJ whole genome shotgun (WGS) entry which is preliminary data.</text>
</comment>
<dbReference type="Proteomes" id="UP000266841">
    <property type="component" value="Unassembled WGS sequence"/>
</dbReference>
<reference evidence="1 2" key="1">
    <citation type="journal article" date="2012" name="Genome Biol.">
        <title>Genome and low-iron response of an oceanic diatom adapted to chronic iron limitation.</title>
        <authorList>
            <person name="Lommer M."/>
            <person name="Specht M."/>
            <person name="Roy A.S."/>
            <person name="Kraemer L."/>
            <person name="Andreson R."/>
            <person name="Gutowska M.A."/>
            <person name="Wolf J."/>
            <person name="Bergner S.V."/>
            <person name="Schilhabel M.B."/>
            <person name="Klostermeier U.C."/>
            <person name="Beiko R.G."/>
            <person name="Rosenstiel P."/>
            <person name="Hippler M."/>
            <person name="Laroche J."/>
        </authorList>
    </citation>
    <scope>NUCLEOTIDE SEQUENCE [LARGE SCALE GENOMIC DNA]</scope>
    <source>
        <strain evidence="1 2">CCMP1005</strain>
    </source>
</reference>
<evidence type="ECO:0008006" key="3">
    <source>
        <dbReference type="Google" id="ProtNLM"/>
    </source>
</evidence>
<dbReference type="EMBL" id="AGNL01042400">
    <property type="protein sequence ID" value="EJK51008.1"/>
    <property type="molecule type" value="Genomic_DNA"/>
</dbReference>
<sequence>LVVDHEDDLRADIVSIQKKEGLESFLDKDERLCIIKVYAPFCKACKAFGRSFLKLALEEGDGLNSLRQVQREGRARFGQLEYSANAKTVGRQNGLDPVSTIECKGHGAVEVIKKEMEQITARENA</sequence>
<accession>K0RBC9</accession>
<evidence type="ECO:0000313" key="2">
    <source>
        <dbReference type="Proteomes" id="UP000266841"/>
    </source>
</evidence>
<evidence type="ECO:0000313" key="1">
    <source>
        <dbReference type="EMBL" id="EJK51008.1"/>
    </source>
</evidence>
<proteinExistence type="predicted"/>
<keyword evidence="2" id="KW-1185">Reference proteome</keyword>
<organism evidence="1 2">
    <name type="scientific">Thalassiosira oceanica</name>
    <name type="common">Marine diatom</name>
    <dbReference type="NCBI Taxonomy" id="159749"/>
    <lineage>
        <taxon>Eukaryota</taxon>
        <taxon>Sar</taxon>
        <taxon>Stramenopiles</taxon>
        <taxon>Ochrophyta</taxon>
        <taxon>Bacillariophyta</taxon>
        <taxon>Coscinodiscophyceae</taxon>
        <taxon>Thalassiosirophycidae</taxon>
        <taxon>Thalassiosirales</taxon>
        <taxon>Thalassiosiraceae</taxon>
        <taxon>Thalassiosira</taxon>
    </lineage>
</organism>
<dbReference type="Gene3D" id="3.40.30.10">
    <property type="entry name" value="Glutaredoxin"/>
    <property type="match status" value="1"/>
</dbReference>
<dbReference type="AlphaFoldDB" id="K0RBC9"/>
<protein>
    <recommendedName>
        <fullName evidence="3">Thioredoxin domain-containing protein</fullName>
    </recommendedName>
</protein>
<feature type="non-terminal residue" evidence="1">
    <location>
        <position position="1"/>
    </location>
</feature>
<name>K0RBC9_THAOC</name>
<dbReference type="SUPFAM" id="SSF52833">
    <property type="entry name" value="Thioredoxin-like"/>
    <property type="match status" value="1"/>
</dbReference>
<gene>
    <name evidence="1" type="ORF">THAOC_29863</name>
</gene>
<dbReference type="InterPro" id="IPR036249">
    <property type="entry name" value="Thioredoxin-like_sf"/>
</dbReference>